<accession>A0A2P4WXF2</accession>
<dbReference type="Pfam" id="PF00069">
    <property type="entry name" value="Pkinase"/>
    <property type="match status" value="1"/>
</dbReference>
<evidence type="ECO:0000256" key="13">
    <source>
        <dbReference type="PROSITE-ProRule" id="PRU10141"/>
    </source>
</evidence>
<dbReference type="Pfam" id="PF03088">
    <property type="entry name" value="Str_synth"/>
    <property type="match status" value="1"/>
</dbReference>
<feature type="compositionally biased region" description="Pro residues" evidence="14">
    <location>
        <begin position="58"/>
        <end position="79"/>
    </location>
</feature>
<dbReference type="CDD" id="cd07840">
    <property type="entry name" value="STKc_CDK9_like"/>
    <property type="match status" value="1"/>
</dbReference>
<feature type="binding site" evidence="13">
    <location>
        <position position="237"/>
    </location>
    <ligand>
        <name>ATP</name>
        <dbReference type="ChEBI" id="CHEBI:30616"/>
    </ligand>
</feature>
<dbReference type="PROSITE" id="PS00107">
    <property type="entry name" value="PROTEIN_KINASE_ATP"/>
    <property type="match status" value="1"/>
</dbReference>
<evidence type="ECO:0000256" key="9">
    <source>
        <dbReference type="ARBA" id="ARBA00039612"/>
    </source>
</evidence>
<feature type="region of interest" description="Disordered" evidence="14">
    <location>
        <begin position="1"/>
        <end position="169"/>
    </location>
</feature>
<comment type="similarity">
    <text evidence="1">Belongs to the protein kinase superfamily. CMGC Ser/Thr protein kinase family. CDC2/CDKX subfamily.</text>
</comment>
<keyword evidence="4" id="KW-0808">Transferase</keyword>
<evidence type="ECO:0000256" key="5">
    <source>
        <dbReference type="ARBA" id="ARBA00022741"/>
    </source>
</evidence>
<evidence type="ECO:0000256" key="12">
    <source>
        <dbReference type="ARBA" id="ARBA00049280"/>
    </source>
</evidence>
<dbReference type="Gene3D" id="2.120.10.30">
    <property type="entry name" value="TolB, C-terminal domain"/>
    <property type="match status" value="1"/>
</dbReference>
<feature type="domain" description="Protein kinase" evidence="15">
    <location>
        <begin position="208"/>
        <end position="498"/>
    </location>
</feature>
<keyword evidence="7 13" id="KW-0067">ATP-binding</keyword>
<dbReference type="GO" id="GO:0032968">
    <property type="term" value="P:positive regulation of transcription elongation by RNA polymerase II"/>
    <property type="evidence" value="ECO:0007669"/>
    <property type="project" value="TreeGrafter"/>
</dbReference>
<reference evidence="16 17" key="1">
    <citation type="journal article" date="2017" name="Genome Biol. Evol.">
        <title>Phytophthora megakarya and P. palmivora, closely related causal agents of cacao black pod rot, underwent increases in genome sizes and gene numbers by different mechanisms.</title>
        <authorList>
            <person name="Ali S.S."/>
            <person name="Shao J."/>
            <person name="Lary D.J."/>
            <person name="Kronmiller B."/>
            <person name="Shen D."/>
            <person name="Strem M.D."/>
            <person name="Amoako-Attah I."/>
            <person name="Akrofi A.Y."/>
            <person name="Begoude B.A."/>
            <person name="Ten Hoopen G.M."/>
            <person name="Coulibaly K."/>
            <person name="Kebe B.I."/>
            <person name="Melnick R.L."/>
            <person name="Guiltinan M.J."/>
            <person name="Tyler B.M."/>
            <person name="Meinhardt L.W."/>
            <person name="Bailey B.A."/>
        </authorList>
    </citation>
    <scope>NUCLEOTIDE SEQUENCE [LARGE SCALE GENOMIC DNA]</scope>
    <source>
        <strain evidence="17">sbr112.9</strain>
    </source>
</reference>
<evidence type="ECO:0000256" key="4">
    <source>
        <dbReference type="ARBA" id="ARBA00022679"/>
    </source>
</evidence>
<evidence type="ECO:0000256" key="2">
    <source>
        <dbReference type="ARBA" id="ARBA00012409"/>
    </source>
</evidence>
<dbReference type="InterPro" id="IPR000719">
    <property type="entry name" value="Prot_kinase_dom"/>
</dbReference>
<feature type="compositionally biased region" description="Pro residues" evidence="14">
    <location>
        <begin position="1"/>
        <end position="11"/>
    </location>
</feature>
<dbReference type="InterPro" id="IPR017441">
    <property type="entry name" value="Protein_kinase_ATP_BS"/>
</dbReference>
<evidence type="ECO:0000256" key="14">
    <source>
        <dbReference type="SAM" id="MobiDB-lite"/>
    </source>
</evidence>
<comment type="subunit">
    <text evidence="8">May form a complex composed of at least the catalytic subunit CRK2 and a cyclin.</text>
</comment>
<dbReference type="GO" id="GO:0008353">
    <property type="term" value="F:RNA polymerase II CTD heptapeptide repeat kinase activity"/>
    <property type="evidence" value="ECO:0007669"/>
    <property type="project" value="UniProtKB-EC"/>
</dbReference>
<dbReference type="InterPro" id="IPR011042">
    <property type="entry name" value="6-blade_b-propeller_TolB-like"/>
</dbReference>
<dbReference type="EC" id="2.7.11.23" evidence="2"/>
<evidence type="ECO:0000256" key="1">
    <source>
        <dbReference type="ARBA" id="ARBA00006485"/>
    </source>
</evidence>
<evidence type="ECO:0000256" key="7">
    <source>
        <dbReference type="ARBA" id="ARBA00022840"/>
    </source>
</evidence>
<dbReference type="InterPro" id="IPR011009">
    <property type="entry name" value="Kinase-like_dom_sf"/>
</dbReference>
<evidence type="ECO:0000313" key="16">
    <source>
        <dbReference type="EMBL" id="POM57988.1"/>
    </source>
</evidence>
<dbReference type="PROSITE" id="PS50011">
    <property type="entry name" value="PROTEIN_KINASE_DOM"/>
    <property type="match status" value="1"/>
</dbReference>
<gene>
    <name evidence="16" type="ORF">PHPALM_37427</name>
</gene>
<feature type="compositionally biased region" description="Low complexity" evidence="14">
    <location>
        <begin position="46"/>
        <end position="57"/>
    </location>
</feature>
<organism evidence="16 17">
    <name type="scientific">Phytophthora palmivora</name>
    <dbReference type="NCBI Taxonomy" id="4796"/>
    <lineage>
        <taxon>Eukaryota</taxon>
        <taxon>Sar</taxon>
        <taxon>Stramenopiles</taxon>
        <taxon>Oomycota</taxon>
        <taxon>Peronosporomycetes</taxon>
        <taxon>Peronosporales</taxon>
        <taxon>Peronosporaceae</taxon>
        <taxon>Phytophthora</taxon>
    </lineage>
</organism>
<feature type="compositionally biased region" description="Pro residues" evidence="14">
    <location>
        <begin position="104"/>
        <end position="132"/>
    </location>
</feature>
<keyword evidence="3" id="KW-0723">Serine/threonine-protein kinase</keyword>
<dbReference type="SUPFAM" id="SSF56112">
    <property type="entry name" value="Protein kinase-like (PK-like)"/>
    <property type="match status" value="1"/>
</dbReference>
<comment type="catalytic activity">
    <reaction evidence="12">
        <text>[DNA-directed RNA polymerase] + ATP = phospho-[DNA-directed RNA polymerase] + ADP + H(+)</text>
        <dbReference type="Rhea" id="RHEA:10216"/>
        <dbReference type="Rhea" id="RHEA-COMP:11321"/>
        <dbReference type="Rhea" id="RHEA-COMP:11322"/>
        <dbReference type="ChEBI" id="CHEBI:15378"/>
        <dbReference type="ChEBI" id="CHEBI:30616"/>
        <dbReference type="ChEBI" id="CHEBI:43176"/>
        <dbReference type="ChEBI" id="CHEBI:68546"/>
        <dbReference type="ChEBI" id="CHEBI:456216"/>
        <dbReference type="EC" id="2.7.11.23"/>
    </reaction>
</comment>
<sequence>MADASPPPPSPASSTPTNPKKHLKSKARRTTRTPPVLSLAPDVNPRPKSAQSSSFSSPLPPCPEDPPAPPPPSCTPPKYRPIEENDDDTRSLESADEPIEPQSFPTPPPPPSPPVSSPLGTPPPPPPPPYSPPTAKIAVDLSEALENAAKSQESDGDDGEDERETVTESSVIASMRSAVREREIMATEFVREVPAKKPRFYIGEIDNYSIIDKVGSGTYGEVFKCQHKVTKDIVALKKLRPDVEKNGFPVTSIREMKILKYLKHPNILDLKEIVSSSAPPKEGKRPPLYFAFEYMEHDLSGLLNHPRVKFTRTQIQCYMRQLLTGIAFMHRNKIIHRDIKASNLLLNNQGMLKVGDFGLSRFWNEVNAKAGRYTNKVVTLWYRPPELLMGSTSYDFSVDIWSIGCIFGELLLGKPILQGKTEIEQLQMIFGFRGMPTEDTWPGFFKLPGADSFQMDDKYVCPLRERFPPHAVDLLEKLLQMDPAKRITAAEAMDHDYFWRVQTCKPRDLPKFCVSSTHEYQSKKRHHEEMAAAAAANGNAKNSDHHRSSRQRAEPTITAAQTAADLTAPIALTATIMIETVTAVAVGVVSAIVTERAEQKAKSVRSTPYSRCQGRWRKRPNHELEYLRQQVRDLEEELAILHQPDNGILSPMGTLDLADDETWQEVASRQNTQANAALKENVKLRAKLERQLHVARALGNAIDQHWKKASQEKRWFSDEAGQPQATNLSDELLYALLDEDLANLYASVDTILEASAVTSGKNDLSSEKRVQQEVDGLFFRHYEGRLLPFTTSNVVRALQNLLSNGDAGRPIARCQKLWKHDNHVQATTVVNLHLPSAREVEVTSRTVHRVFSEASRTILVWQGYVEIKGSIFIRLEEKGWVVAEPYRFKKSGCVGEAPGTILRTVVHVTPILQFSSEEEQKQHIGKMTKSVTDLIIDVYNHNFNLLYQVAENLMLDYSMNENRDHQPALDQYPGEVEPQPLDYAYDLRTSQQETRYNETKALVSNTELFNAPLAESLFTGQALSAEDLAVSQDGLAYVGLADGRLASFGVAADELRNFSRTGRDLPECGSLDMEPTCGRPLGLVFAPAKPFAKFLKRIPDAKTFAGDQVLLVADAYKGLLLFDVNGKRTLLFSRVGEEHVNFLNGIAVVQETGEVYVTESSRRFQRNSVVMEFIERMPTGYLLHFDPRSERVNVVAGDLGFPNGLTLDKNQSGLLIGIMFQNKIVRFDFKTKKIQDFAFLPGEPDNISIEKVGAGENEKEVLMVGLVSRNDGGIFNYIKESVKMRKLLSLLPTWMTVIFVHRLGVFASVDLETGDIRHVYEASQGQTPIVSGASRFGDHIYLTSWARPSLTRIPAALVQ</sequence>
<dbReference type="Proteomes" id="UP000237271">
    <property type="component" value="Unassembled WGS sequence"/>
</dbReference>
<dbReference type="SMART" id="SM00220">
    <property type="entry name" value="S_TKc"/>
    <property type="match status" value="1"/>
</dbReference>
<feature type="compositionally biased region" description="Basic residues" evidence="14">
    <location>
        <begin position="19"/>
        <end position="31"/>
    </location>
</feature>
<evidence type="ECO:0000256" key="10">
    <source>
        <dbReference type="ARBA" id="ARBA00041902"/>
    </source>
</evidence>
<dbReference type="InterPro" id="IPR008271">
    <property type="entry name" value="Ser/Thr_kinase_AS"/>
</dbReference>
<dbReference type="PANTHER" id="PTHR24056">
    <property type="entry name" value="CELL DIVISION PROTEIN KINASE"/>
    <property type="match status" value="1"/>
</dbReference>
<dbReference type="InterPro" id="IPR018119">
    <property type="entry name" value="Strictosidine_synth_cons-reg"/>
</dbReference>
<feature type="compositionally biased region" description="Basic and acidic residues" evidence="14">
    <location>
        <begin position="80"/>
        <end position="93"/>
    </location>
</feature>
<comment type="caution">
    <text evidence="16">The sequence shown here is derived from an EMBL/GenBank/DDBJ whole genome shotgun (WGS) entry which is preliminary data.</text>
</comment>
<dbReference type="PANTHER" id="PTHR24056:SF546">
    <property type="entry name" value="CYCLIN-DEPENDENT KINASE 12"/>
    <property type="match status" value="1"/>
</dbReference>
<evidence type="ECO:0000313" key="17">
    <source>
        <dbReference type="Proteomes" id="UP000237271"/>
    </source>
</evidence>
<dbReference type="Gene3D" id="3.30.200.20">
    <property type="entry name" value="Phosphorylase Kinase, domain 1"/>
    <property type="match status" value="1"/>
</dbReference>
<evidence type="ECO:0000256" key="3">
    <source>
        <dbReference type="ARBA" id="ARBA00022527"/>
    </source>
</evidence>
<feature type="region of interest" description="Disordered" evidence="14">
    <location>
        <begin position="536"/>
        <end position="555"/>
    </location>
</feature>
<protein>
    <recommendedName>
        <fullName evidence="9">Cyclin-dependent kinase 2 homolog</fullName>
        <ecNumber evidence="2">2.7.11.23</ecNumber>
    </recommendedName>
    <alternativeName>
        <fullName evidence="10">Cell division control protein 2 homolog</fullName>
    </alternativeName>
    <alternativeName>
        <fullName evidence="11">cdc2-related kinase 2</fullName>
    </alternativeName>
</protein>
<evidence type="ECO:0000256" key="6">
    <source>
        <dbReference type="ARBA" id="ARBA00022777"/>
    </source>
</evidence>
<proteinExistence type="inferred from homology"/>
<dbReference type="Gene3D" id="1.10.510.10">
    <property type="entry name" value="Transferase(Phosphotransferase) domain 1"/>
    <property type="match status" value="1"/>
</dbReference>
<dbReference type="SUPFAM" id="SSF63829">
    <property type="entry name" value="Calcium-dependent phosphotriesterase"/>
    <property type="match status" value="1"/>
</dbReference>
<keyword evidence="5 13" id="KW-0547">Nucleotide-binding</keyword>
<dbReference type="InterPro" id="IPR050108">
    <property type="entry name" value="CDK"/>
</dbReference>
<dbReference type="GO" id="GO:0000307">
    <property type="term" value="C:cyclin-dependent protein kinase holoenzyme complex"/>
    <property type="evidence" value="ECO:0007669"/>
    <property type="project" value="TreeGrafter"/>
</dbReference>
<keyword evidence="6 16" id="KW-0418">Kinase</keyword>
<evidence type="ECO:0000256" key="8">
    <source>
        <dbReference type="ARBA" id="ARBA00038543"/>
    </source>
</evidence>
<dbReference type="GO" id="GO:0005524">
    <property type="term" value="F:ATP binding"/>
    <property type="evidence" value="ECO:0007669"/>
    <property type="project" value="UniProtKB-UniRule"/>
</dbReference>
<dbReference type="EMBL" id="NCKW01020412">
    <property type="protein sequence ID" value="POM57988.1"/>
    <property type="molecule type" value="Genomic_DNA"/>
</dbReference>
<feature type="compositionally biased region" description="Acidic residues" evidence="14">
    <location>
        <begin position="154"/>
        <end position="163"/>
    </location>
</feature>
<dbReference type="GO" id="GO:0005634">
    <property type="term" value="C:nucleus"/>
    <property type="evidence" value="ECO:0007669"/>
    <property type="project" value="TreeGrafter"/>
</dbReference>
<keyword evidence="17" id="KW-1185">Reference proteome</keyword>
<evidence type="ECO:0000256" key="11">
    <source>
        <dbReference type="ARBA" id="ARBA00042858"/>
    </source>
</evidence>
<name>A0A2P4WXF2_9STRA</name>
<dbReference type="PROSITE" id="PS00108">
    <property type="entry name" value="PROTEIN_KINASE_ST"/>
    <property type="match status" value="1"/>
</dbReference>
<dbReference type="FunFam" id="1.10.510.10:FF:000415">
    <property type="entry name" value="CMGC/CDK/CRK7 protein kinase, variant"/>
    <property type="match status" value="1"/>
</dbReference>
<evidence type="ECO:0000259" key="15">
    <source>
        <dbReference type="PROSITE" id="PS50011"/>
    </source>
</evidence>
<dbReference type="OrthoDB" id="5307922at2759"/>